<sequence length="288" mass="30969">MPQITLPQGTVHYQDTGEGEPLLLLHGYLMGGGLWEPLVDRLAPGLRCVVPDLPFGCHSEALAPDADLSLPGVARLVADLIEGLGLRRVTLIGNDLGTAVAQLVAADHPEHIGRLVLTSGESFDNCPAPVFRPLVPAARVPGLLPLAFQSLRLRAPRGLPFAYGPLTRRALPHDLIDTWIRAYFADRGVRRDCAKVTRGLGPVVLTDAAERLAAFGAPALVAFAREDRIFPFRYGVRLAATLPDARLESIPESRTWIMRDQPELLAGLIREFIATAPLGTAPGGGFPL</sequence>
<dbReference type="SUPFAM" id="SSF53474">
    <property type="entry name" value="alpha/beta-Hydrolases"/>
    <property type="match status" value="1"/>
</dbReference>
<name>A0A1Q4VAJ0_9ACTN</name>
<reference evidence="2 3" key="1">
    <citation type="submission" date="2015-06" db="EMBL/GenBank/DDBJ databases">
        <title>Cloning and characterization of the uncialamcin biosynthetic gene cluster.</title>
        <authorList>
            <person name="Yan X."/>
            <person name="Huang T."/>
            <person name="Ge H."/>
            <person name="Shen B."/>
        </authorList>
    </citation>
    <scope>NUCLEOTIDE SEQUENCE [LARGE SCALE GENOMIC DNA]</scope>
    <source>
        <strain evidence="2 3">DCA2648</strain>
    </source>
</reference>
<comment type="caution">
    <text evidence="2">The sequence shown here is derived from an EMBL/GenBank/DDBJ whole genome shotgun (WGS) entry which is preliminary data.</text>
</comment>
<evidence type="ECO:0000313" key="3">
    <source>
        <dbReference type="Proteomes" id="UP000186455"/>
    </source>
</evidence>
<dbReference type="PANTHER" id="PTHR43798:SF33">
    <property type="entry name" value="HYDROLASE, PUTATIVE (AFU_ORTHOLOGUE AFUA_2G14860)-RELATED"/>
    <property type="match status" value="1"/>
</dbReference>
<dbReference type="EMBL" id="LFBV01000002">
    <property type="protein sequence ID" value="OKH94865.1"/>
    <property type="molecule type" value="Genomic_DNA"/>
</dbReference>
<dbReference type="Gene3D" id="3.40.50.1820">
    <property type="entry name" value="alpha/beta hydrolase"/>
    <property type="match status" value="1"/>
</dbReference>
<dbReference type="GO" id="GO:0016020">
    <property type="term" value="C:membrane"/>
    <property type="evidence" value="ECO:0007669"/>
    <property type="project" value="TreeGrafter"/>
</dbReference>
<dbReference type="RefSeq" id="WP_073786924.1">
    <property type="nucleotide sequence ID" value="NZ_LFBV01000002.1"/>
</dbReference>
<dbReference type="STRING" id="1048205.AB852_11980"/>
<dbReference type="InterPro" id="IPR029058">
    <property type="entry name" value="AB_hydrolase_fold"/>
</dbReference>
<organism evidence="2 3">
    <name type="scientific">Streptomyces uncialis</name>
    <dbReference type="NCBI Taxonomy" id="1048205"/>
    <lineage>
        <taxon>Bacteria</taxon>
        <taxon>Bacillati</taxon>
        <taxon>Actinomycetota</taxon>
        <taxon>Actinomycetes</taxon>
        <taxon>Kitasatosporales</taxon>
        <taxon>Streptomycetaceae</taxon>
        <taxon>Streptomyces</taxon>
    </lineage>
</organism>
<evidence type="ECO:0000259" key="1">
    <source>
        <dbReference type="Pfam" id="PF00561"/>
    </source>
</evidence>
<feature type="domain" description="AB hydrolase-1" evidence="1">
    <location>
        <begin position="21"/>
        <end position="257"/>
    </location>
</feature>
<dbReference type="InterPro" id="IPR050266">
    <property type="entry name" value="AB_hydrolase_sf"/>
</dbReference>
<dbReference type="AlphaFoldDB" id="A0A1Q4VAJ0"/>
<dbReference type="InterPro" id="IPR000073">
    <property type="entry name" value="AB_hydrolase_1"/>
</dbReference>
<proteinExistence type="predicted"/>
<dbReference type="PRINTS" id="PR00111">
    <property type="entry name" value="ABHYDROLASE"/>
</dbReference>
<evidence type="ECO:0000313" key="2">
    <source>
        <dbReference type="EMBL" id="OKH94865.1"/>
    </source>
</evidence>
<dbReference type="Proteomes" id="UP000186455">
    <property type="component" value="Unassembled WGS sequence"/>
</dbReference>
<dbReference type="PANTHER" id="PTHR43798">
    <property type="entry name" value="MONOACYLGLYCEROL LIPASE"/>
    <property type="match status" value="1"/>
</dbReference>
<dbReference type="Pfam" id="PF00561">
    <property type="entry name" value="Abhydrolase_1"/>
    <property type="match status" value="1"/>
</dbReference>
<gene>
    <name evidence="2" type="ORF">AB852_11980</name>
</gene>
<accession>A0A1Q4VAJ0</accession>
<dbReference type="GO" id="GO:0003824">
    <property type="term" value="F:catalytic activity"/>
    <property type="evidence" value="ECO:0007669"/>
    <property type="project" value="UniProtKB-ARBA"/>
</dbReference>
<protein>
    <recommendedName>
        <fullName evidence="1">AB hydrolase-1 domain-containing protein</fullName>
    </recommendedName>
</protein>
<keyword evidence="3" id="KW-1185">Reference proteome</keyword>